<protein>
    <recommendedName>
        <fullName evidence="4">Cytochrome oxidase complex assembly protein 1</fullName>
    </recommendedName>
</protein>
<keyword evidence="1" id="KW-0472">Membrane</keyword>
<keyword evidence="1" id="KW-1133">Transmembrane helix</keyword>
<comment type="caution">
    <text evidence="2">The sequence shown here is derived from an EMBL/GenBank/DDBJ whole genome shotgun (WGS) entry which is preliminary data.</text>
</comment>
<feature type="transmembrane region" description="Helical" evidence="1">
    <location>
        <begin position="34"/>
        <end position="55"/>
    </location>
</feature>
<evidence type="ECO:0000313" key="2">
    <source>
        <dbReference type="EMBL" id="NHB94589.1"/>
    </source>
</evidence>
<proteinExistence type="predicted"/>
<dbReference type="Pfam" id="PF08695">
    <property type="entry name" value="Coa1"/>
    <property type="match status" value="1"/>
</dbReference>
<evidence type="ECO:0008006" key="4">
    <source>
        <dbReference type="Google" id="ProtNLM"/>
    </source>
</evidence>
<dbReference type="EMBL" id="PUJW01000047">
    <property type="protein sequence ID" value="NHB94589.1"/>
    <property type="molecule type" value="Genomic_DNA"/>
</dbReference>
<accession>A0A7X5QHR7</accession>
<keyword evidence="1" id="KW-0812">Transmembrane</keyword>
<sequence length="148" mass="16236">MKIKKEWSLSDNESMTNTTSLSEKRSWVVRKWKWLILCLVPLFIVGVFTLVMGAMKSSEPYGKALSLAQSNPVVKSILGQPIEAGWFISGNISDSDAGLEIPIKGNKSSGTIYVDAEKHSGHWQYKTMAVKPDAGGGLINLLNPNVKK</sequence>
<dbReference type="AlphaFoldDB" id="A0A7X5QHR7"/>
<evidence type="ECO:0000256" key="1">
    <source>
        <dbReference type="SAM" id="Phobius"/>
    </source>
</evidence>
<name>A0A7X5QHR7_9GAMM</name>
<organism evidence="2 3">
    <name type="scientific">Photorhabdus cinerea</name>
    <dbReference type="NCBI Taxonomy" id="471575"/>
    <lineage>
        <taxon>Bacteria</taxon>
        <taxon>Pseudomonadati</taxon>
        <taxon>Pseudomonadota</taxon>
        <taxon>Gammaproteobacteria</taxon>
        <taxon>Enterobacterales</taxon>
        <taxon>Morganellaceae</taxon>
        <taxon>Photorhabdus</taxon>
    </lineage>
</organism>
<evidence type="ECO:0000313" key="3">
    <source>
        <dbReference type="Proteomes" id="UP000591844"/>
    </source>
</evidence>
<keyword evidence="3" id="KW-1185">Reference proteome</keyword>
<gene>
    <name evidence="2" type="ORF">C5469_21610</name>
</gene>
<dbReference type="Proteomes" id="UP000591844">
    <property type="component" value="Unassembled WGS sequence"/>
</dbReference>
<dbReference type="RefSeq" id="WP_166310597.1">
    <property type="nucleotide sequence ID" value="NZ_CAWPIB010000047.1"/>
</dbReference>
<reference evidence="2 3" key="1">
    <citation type="submission" date="2018-02" db="EMBL/GenBank/DDBJ databases">
        <authorList>
            <person name="Machado R.A."/>
        </authorList>
    </citation>
    <scope>NUCLEOTIDE SEQUENCE [LARGE SCALE GENOMIC DNA]</scope>
    <source>
        <strain evidence="2 3">DSM 19724</strain>
    </source>
</reference>
<dbReference type="InterPro" id="IPR014807">
    <property type="entry name" value="Coa1"/>
</dbReference>